<name>A0ABT2KC03_9RHOB</name>
<keyword evidence="6" id="KW-0560">Oxidoreductase</keyword>
<evidence type="ECO:0000256" key="2">
    <source>
        <dbReference type="ARBA" id="ARBA00009881"/>
    </source>
</evidence>
<comment type="catalytic activity">
    <reaction evidence="9">
        <text>3 propionate 3-nitronate + 3 O2 + H2O = 3 3-oxopropanoate + 2 nitrate + nitrite + H2O2 + 3 H(+)</text>
        <dbReference type="Rhea" id="RHEA:57332"/>
        <dbReference type="ChEBI" id="CHEBI:15377"/>
        <dbReference type="ChEBI" id="CHEBI:15378"/>
        <dbReference type="ChEBI" id="CHEBI:15379"/>
        <dbReference type="ChEBI" id="CHEBI:16240"/>
        <dbReference type="ChEBI" id="CHEBI:16301"/>
        <dbReference type="ChEBI" id="CHEBI:17632"/>
        <dbReference type="ChEBI" id="CHEBI:33190"/>
        <dbReference type="ChEBI" id="CHEBI:136067"/>
    </reaction>
</comment>
<dbReference type="PANTHER" id="PTHR42747:SF3">
    <property type="entry name" value="NITRONATE MONOOXYGENASE-RELATED"/>
    <property type="match status" value="1"/>
</dbReference>
<sequence>MLEQLDLRHPIVQAPMAGVSTPALAAVACNAGALGSVALGALDVAGARSAIAQTRALTARPFAVNLFCHAPAVRDAAREAAWLDRLRPEFARFNAQPPQSLSEIYQSFRVNDPMMRLLQEVRPAAISFHFGLPTANQIAALRQTGAALMATATNLVEARLIVAAGLDVIVAQGWQAGGHRGMFDPDAEDPSLQTRPLLRQITGLGLPVIAAGAIMTRQDARAAIADGAVAVQCGTAFLLAPEAATSAPHREAMGTGRTRMTRAISGRPARGLENLFTAIDGAEAPAYPVTYDAGKALNAAALATGETGFGAFWAGTGAAAAVARPAAETIAAISP</sequence>
<evidence type="ECO:0000256" key="8">
    <source>
        <dbReference type="ARBA" id="ARBA00031155"/>
    </source>
</evidence>
<evidence type="ECO:0000256" key="4">
    <source>
        <dbReference type="ARBA" id="ARBA00022630"/>
    </source>
</evidence>
<dbReference type="EMBL" id="JANAVZ010000008">
    <property type="protein sequence ID" value="MCT4334075.1"/>
    <property type="molecule type" value="Genomic_DNA"/>
</dbReference>
<evidence type="ECO:0000256" key="1">
    <source>
        <dbReference type="ARBA" id="ARBA00001917"/>
    </source>
</evidence>
<dbReference type="CDD" id="cd04730">
    <property type="entry name" value="NPD_like"/>
    <property type="match status" value="1"/>
</dbReference>
<keyword evidence="3" id="KW-0216">Detoxification</keyword>
<comment type="caution">
    <text evidence="10">The sequence shown here is derived from an EMBL/GenBank/DDBJ whole genome shotgun (WGS) entry which is preliminary data.</text>
</comment>
<dbReference type="RefSeq" id="WP_260277999.1">
    <property type="nucleotide sequence ID" value="NZ_JANAVZ010000008.1"/>
</dbReference>
<dbReference type="GO" id="GO:0004497">
    <property type="term" value="F:monooxygenase activity"/>
    <property type="evidence" value="ECO:0007669"/>
    <property type="project" value="UniProtKB-KW"/>
</dbReference>
<dbReference type="Proteomes" id="UP001320702">
    <property type="component" value="Unassembled WGS sequence"/>
</dbReference>
<dbReference type="SUPFAM" id="SSF51412">
    <property type="entry name" value="Inosine monophosphate dehydrogenase (IMPDH)"/>
    <property type="match status" value="1"/>
</dbReference>
<comment type="similarity">
    <text evidence="2">Belongs to the nitronate monooxygenase family. NMO class I subfamily.</text>
</comment>
<evidence type="ECO:0000256" key="6">
    <source>
        <dbReference type="ARBA" id="ARBA00023002"/>
    </source>
</evidence>
<gene>
    <name evidence="10" type="ORF">MU516_14510</name>
</gene>
<evidence type="ECO:0000313" key="10">
    <source>
        <dbReference type="EMBL" id="MCT4334075.1"/>
    </source>
</evidence>
<evidence type="ECO:0000256" key="5">
    <source>
        <dbReference type="ARBA" id="ARBA00022643"/>
    </source>
</evidence>
<evidence type="ECO:0000256" key="3">
    <source>
        <dbReference type="ARBA" id="ARBA00022575"/>
    </source>
</evidence>
<dbReference type="Gene3D" id="3.20.20.70">
    <property type="entry name" value="Aldolase class I"/>
    <property type="match status" value="1"/>
</dbReference>
<evidence type="ECO:0000313" key="11">
    <source>
        <dbReference type="Proteomes" id="UP001320702"/>
    </source>
</evidence>
<protein>
    <recommendedName>
        <fullName evidence="8">Propionate 3-nitronate monooxygenase</fullName>
    </recommendedName>
</protein>
<accession>A0ABT2KC03</accession>
<keyword evidence="7 10" id="KW-0503">Monooxygenase</keyword>
<dbReference type="InterPro" id="IPR004136">
    <property type="entry name" value="NMO"/>
</dbReference>
<evidence type="ECO:0000256" key="7">
    <source>
        <dbReference type="ARBA" id="ARBA00023033"/>
    </source>
</evidence>
<keyword evidence="5" id="KW-0288">FMN</keyword>
<proteinExistence type="inferred from homology"/>
<keyword evidence="4" id="KW-0285">Flavoprotein</keyword>
<organism evidence="10 11">
    <name type="scientific">Paracoccus maritimus</name>
    <dbReference type="NCBI Taxonomy" id="2933292"/>
    <lineage>
        <taxon>Bacteria</taxon>
        <taxon>Pseudomonadati</taxon>
        <taxon>Pseudomonadota</taxon>
        <taxon>Alphaproteobacteria</taxon>
        <taxon>Rhodobacterales</taxon>
        <taxon>Paracoccaceae</taxon>
        <taxon>Paracoccus</taxon>
    </lineage>
</organism>
<keyword evidence="11" id="KW-1185">Reference proteome</keyword>
<comment type="cofactor">
    <cofactor evidence="1">
        <name>FMN</name>
        <dbReference type="ChEBI" id="CHEBI:58210"/>
    </cofactor>
</comment>
<dbReference type="Pfam" id="PF03060">
    <property type="entry name" value="NMO"/>
    <property type="match status" value="1"/>
</dbReference>
<reference evidence="10 11" key="1">
    <citation type="submission" date="2022-04" db="EMBL/GenBank/DDBJ databases">
        <title>Paracoccus sp. YLB-12 draft genome sequence.</title>
        <authorList>
            <person name="Yu L."/>
        </authorList>
    </citation>
    <scope>NUCLEOTIDE SEQUENCE [LARGE SCALE GENOMIC DNA]</scope>
    <source>
        <strain evidence="10 11">YLB-12</strain>
    </source>
</reference>
<dbReference type="PANTHER" id="PTHR42747">
    <property type="entry name" value="NITRONATE MONOOXYGENASE-RELATED"/>
    <property type="match status" value="1"/>
</dbReference>
<evidence type="ECO:0000256" key="9">
    <source>
        <dbReference type="ARBA" id="ARBA00049401"/>
    </source>
</evidence>
<dbReference type="InterPro" id="IPR013785">
    <property type="entry name" value="Aldolase_TIM"/>
</dbReference>